<proteinExistence type="predicted"/>
<comment type="caution">
    <text evidence="1">The sequence shown here is derived from an EMBL/GenBank/DDBJ whole genome shotgun (WGS) entry which is preliminary data.</text>
</comment>
<organism evidence="1 2">
    <name type="scientific">Roseiarcus fermentans</name>
    <dbReference type="NCBI Taxonomy" id="1473586"/>
    <lineage>
        <taxon>Bacteria</taxon>
        <taxon>Pseudomonadati</taxon>
        <taxon>Pseudomonadota</taxon>
        <taxon>Alphaproteobacteria</taxon>
        <taxon>Hyphomicrobiales</taxon>
        <taxon>Roseiarcaceae</taxon>
        <taxon>Roseiarcus</taxon>
    </lineage>
</organism>
<keyword evidence="2" id="KW-1185">Reference proteome</keyword>
<name>A0A366FGR8_9HYPH</name>
<dbReference type="EMBL" id="QNRK01000011">
    <property type="protein sequence ID" value="RBP13797.1"/>
    <property type="molecule type" value="Genomic_DNA"/>
</dbReference>
<evidence type="ECO:0000313" key="1">
    <source>
        <dbReference type="EMBL" id="RBP13797.1"/>
    </source>
</evidence>
<protein>
    <submittedName>
        <fullName evidence="1">Uncharacterized protein</fullName>
    </submittedName>
</protein>
<sequence length="140" mass="15746">MIVVSRGSGWNRWEPHIHAPGTVLEDHYPASGMENYISALEAAVPPLRAIGVTDYCITRSYERVKAFKESGRLKACDLLFPNIELRLDTGTVKGSFVNIHLLVCPDDPNHVVELNRFLGQLRFTNNSLKFCARSRAYRAS</sequence>
<dbReference type="AlphaFoldDB" id="A0A366FGR8"/>
<evidence type="ECO:0000313" key="2">
    <source>
        <dbReference type="Proteomes" id="UP000253529"/>
    </source>
</evidence>
<dbReference type="Proteomes" id="UP000253529">
    <property type="component" value="Unassembled WGS sequence"/>
</dbReference>
<gene>
    <name evidence="1" type="ORF">DFR50_11159</name>
</gene>
<accession>A0A366FGR8</accession>
<reference evidence="1 2" key="1">
    <citation type="submission" date="2018-06" db="EMBL/GenBank/DDBJ databases">
        <title>Genomic Encyclopedia of Type Strains, Phase IV (KMG-IV): sequencing the most valuable type-strain genomes for metagenomic binning, comparative biology and taxonomic classification.</title>
        <authorList>
            <person name="Goeker M."/>
        </authorList>
    </citation>
    <scope>NUCLEOTIDE SEQUENCE [LARGE SCALE GENOMIC DNA]</scope>
    <source>
        <strain evidence="1 2">DSM 24875</strain>
    </source>
</reference>